<evidence type="ECO:0000259" key="3">
    <source>
        <dbReference type="Pfam" id="PF00884"/>
    </source>
</evidence>
<gene>
    <name evidence="4" type="ORF">GE300_03595</name>
</gene>
<dbReference type="GO" id="GO:0005737">
    <property type="term" value="C:cytoplasm"/>
    <property type="evidence" value="ECO:0007669"/>
    <property type="project" value="TreeGrafter"/>
</dbReference>
<sequence>MRSILVLFDSLNARALSCYGGAVPTPNFDRLAARTTVFDTHYVGSMPCMPARRDLQTGRLNFLHRSWGPLEPFDVTLTGQMAGAGIHSHLVTDHYHYFEAGGATYHTAFTTWDVVRGQEADPWAFRPADLDRLERETHPHQFEGDRKGYRLQGALNRARILGEKAYPCAQTFDGALAFLDAHRDTDDWFLQIETFDPHEPFIAPPEIRERFPTGYDGPTLDWPRYQRSGALGAAEEDELRANYTALVAHCDAQLGRLLDRMDAENLWDDTALIVTTDHGFLLGEHDWWGKNRMPFWDEIARIPLFLHAPGHPRVARCGALTQTMDLMPTLLDLHGLEIPDTVLGTSVLPALGGGAVRDLALYGIFGGALNATDGRHSYFLYPPDMEAAPLHEYTLMPQHAVTPFTAEELGGARLHEGFGFTGMPLLKIPALPGAKRPPMQGGGIDNTGTALCDLAADPGQTRPFRDAGIEAVLRRAIAAEMQRHEAPPELYERFELESH</sequence>
<dbReference type="Proteomes" id="UP000474957">
    <property type="component" value="Unassembled WGS sequence"/>
</dbReference>
<feature type="domain" description="Sulfatase N-terminal" evidence="3">
    <location>
        <begin position="4"/>
        <end position="335"/>
    </location>
</feature>
<dbReference type="CDD" id="cd16148">
    <property type="entry name" value="sulfatase_like"/>
    <property type="match status" value="1"/>
</dbReference>
<dbReference type="AlphaFoldDB" id="A0A6L5YWF2"/>
<dbReference type="EMBL" id="WIND01000002">
    <property type="protein sequence ID" value="MSU88703.1"/>
    <property type="molecule type" value="Genomic_DNA"/>
</dbReference>
<keyword evidence="1" id="KW-0479">Metal-binding</keyword>
<evidence type="ECO:0000256" key="1">
    <source>
        <dbReference type="ARBA" id="ARBA00022723"/>
    </source>
</evidence>
<dbReference type="GO" id="GO:0008484">
    <property type="term" value="F:sulfuric ester hydrolase activity"/>
    <property type="evidence" value="ECO:0007669"/>
    <property type="project" value="TreeGrafter"/>
</dbReference>
<name>A0A6L5YWF2_9RHOB</name>
<comment type="caution">
    <text evidence="4">The sequence shown here is derived from an EMBL/GenBank/DDBJ whole genome shotgun (WGS) entry which is preliminary data.</text>
</comment>
<evidence type="ECO:0000313" key="4">
    <source>
        <dbReference type="EMBL" id="MSU88703.1"/>
    </source>
</evidence>
<dbReference type="PANTHER" id="PTHR45953:SF1">
    <property type="entry name" value="IDURONATE 2-SULFATASE"/>
    <property type="match status" value="1"/>
</dbReference>
<proteinExistence type="predicted"/>
<dbReference type="InterPro" id="IPR017850">
    <property type="entry name" value="Alkaline_phosphatase_core_sf"/>
</dbReference>
<reference evidence="4 5" key="1">
    <citation type="submission" date="2019-10" db="EMBL/GenBank/DDBJ databases">
        <title>Cognatihalovulum marinum gen. nov. sp. nov., a new member of the family Rhodobacteraceae isolated from deep seawater of the Northwest Indian Ocean.</title>
        <authorList>
            <person name="Ruan C."/>
            <person name="Wang J."/>
            <person name="Zheng X."/>
            <person name="Song L."/>
            <person name="Zhu Y."/>
            <person name="Huang Y."/>
            <person name="Lu Z."/>
            <person name="Du W."/>
            <person name="Huang L."/>
            <person name="Dai X."/>
        </authorList>
    </citation>
    <scope>NUCLEOTIDE SEQUENCE [LARGE SCALE GENOMIC DNA]</scope>
    <source>
        <strain evidence="4 5">2CG4</strain>
    </source>
</reference>
<dbReference type="GO" id="GO:0046872">
    <property type="term" value="F:metal ion binding"/>
    <property type="evidence" value="ECO:0007669"/>
    <property type="project" value="UniProtKB-KW"/>
</dbReference>
<keyword evidence="4" id="KW-0808">Transferase</keyword>
<keyword evidence="5" id="KW-1185">Reference proteome</keyword>
<dbReference type="PANTHER" id="PTHR45953">
    <property type="entry name" value="IDURONATE 2-SULFATASE"/>
    <property type="match status" value="1"/>
</dbReference>
<protein>
    <submittedName>
        <fullName evidence="4">Sulfatase-like hydrolase/transferase</fullName>
    </submittedName>
</protein>
<accession>A0A6L5YWF2</accession>
<keyword evidence="2 4" id="KW-0378">Hydrolase</keyword>
<dbReference type="SUPFAM" id="SSF53649">
    <property type="entry name" value="Alkaline phosphatase-like"/>
    <property type="match status" value="1"/>
</dbReference>
<dbReference type="GO" id="GO:0016740">
    <property type="term" value="F:transferase activity"/>
    <property type="evidence" value="ECO:0007669"/>
    <property type="project" value="UniProtKB-KW"/>
</dbReference>
<dbReference type="RefSeq" id="WP_154445008.1">
    <property type="nucleotide sequence ID" value="NZ_WIND01000002.1"/>
</dbReference>
<dbReference type="Gene3D" id="3.40.720.10">
    <property type="entry name" value="Alkaline Phosphatase, subunit A"/>
    <property type="match status" value="1"/>
</dbReference>
<evidence type="ECO:0000256" key="2">
    <source>
        <dbReference type="ARBA" id="ARBA00022801"/>
    </source>
</evidence>
<evidence type="ECO:0000313" key="5">
    <source>
        <dbReference type="Proteomes" id="UP000474957"/>
    </source>
</evidence>
<dbReference type="Pfam" id="PF00884">
    <property type="entry name" value="Sulfatase"/>
    <property type="match status" value="1"/>
</dbReference>
<organism evidence="4 5">
    <name type="scientific">Halovulum marinum</name>
    <dbReference type="NCBI Taxonomy" id="2662447"/>
    <lineage>
        <taxon>Bacteria</taxon>
        <taxon>Pseudomonadati</taxon>
        <taxon>Pseudomonadota</taxon>
        <taxon>Alphaproteobacteria</taxon>
        <taxon>Rhodobacterales</taxon>
        <taxon>Paracoccaceae</taxon>
        <taxon>Halovulum</taxon>
    </lineage>
</organism>
<dbReference type="InterPro" id="IPR000917">
    <property type="entry name" value="Sulfatase_N"/>
</dbReference>